<keyword evidence="4 5" id="KW-0472">Membrane</keyword>
<evidence type="ECO:0000256" key="2">
    <source>
        <dbReference type="ARBA" id="ARBA00022692"/>
    </source>
</evidence>
<name>A0A3G8ZK44_9ACTN</name>
<dbReference type="Proteomes" id="UP000268084">
    <property type="component" value="Chromosome"/>
</dbReference>
<keyword evidence="7" id="KW-1185">Reference proteome</keyword>
<comment type="subcellular location">
    <subcellularLocation>
        <location evidence="1">Membrane</location>
        <topology evidence="1">Multi-pass membrane protein</topology>
    </subcellularLocation>
</comment>
<dbReference type="Gene3D" id="1.10.357.140">
    <property type="entry name" value="UbiA prenyltransferase"/>
    <property type="match status" value="1"/>
</dbReference>
<evidence type="ECO:0000256" key="3">
    <source>
        <dbReference type="ARBA" id="ARBA00022989"/>
    </source>
</evidence>
<dbReference type="InterPro" id="IPR044878">
    <property type="entry name" value="UbiA_sf"/>
</dbReference>
<evidence type="ECO:0000256" key="5">
    <source>
        <dbReference type="SAM" id="Phobius"/>
    </source>
</evidence>
<feature type="transmembrane region" description="Helical" evidence="5">
    <location>
        <begin position="228"/>
        <end position="250"/>
    </location>
</feature>
<dbReference type="EMBL" id="CP034170">
    <property type="protein sequence ID" value="AZI57570.1"/>
    <property type="molecule type" value="Genomic_DNA"/>
</dbReference>
<dbReference type="GO" id="GO:0016765">
    <property type="term" value="F:transferase activity, transferring alkyl or aryl (other than methyl) groups"/>
    <property type="evidence" value="ECO:0007669"/>
    <property type="project" value="InterPro"/>
</dbReference>
<dbReference type="InterPro" id="IPR000537">
    <property type="entry name" value="UbiA_prenyltransferase"/>
</dbReference>
<feature type="transmembrane region" description="Helical" evidence="5">
    <location>
        <begin position="109"/>
        <end position="129"/>
    </location>
</feature>
<proteinExistence type="predicted"/>
<reference evidence="6 7" key="1">
    <citation type="submission" date="2018-11" db="EMBL/GenBank/DDBJ databases">
        <authorList>
            <person name="Da X."/>
        </authorList>
    </citation>
    <scope>NUCLEOTIDE SEQUENCE [LARGE SCALE GENOMIC DNA]</scope>
    <source>
        <strain evidence="6 7">S14-144</strain>
    </source>
</reference>
<dbReference type="Pfam" id="PF01040">
    <property type="entry name" value="UbiA"/>
    <property type="match status" value="1"/>
</dbReference>
<feature type="transmembrane region" description="Helical" evidence="5">
    <location>
        <begin position="40"/>
        <end position="59"/>
    </location>
</feature>
<sequence>MSRHPLLHSARLLALSSHPLPTCAVTVFAGGLGLLAGNSIARSLLIAVCVLAGQLSIGWSNDFLDRGRDAAVLRADKPVALGEVSSRLVLNSAIAAAVLALLLPLTLGIGAAGAAWVIVISGWGYNLGLKATVFSFLPYVTAFGALPAIATLALADHAFPVWWAWAAGSLLGVAAHFANVLPDLLADEATGVRGLPHRLGARGSAIVGPLLLVAATGVLLLGPSTSWSWWRLVILAAVGAGAVVGAVVGVRRPGRRPLFAAMIAVCALDLLLFAVSGGTLR</sequence>
<keyword evidence="3 5" id="KW-1133">Transmembrane helix</keyword>
<organism evidence="6 7">
    <name type="scientific">Nakamurella antarctica</name>
    <dbReference type="NCBI Taxonomy" id="1902245"/>
    <lineage>
        <taxon>Bacteria</taxon>
        <taxon>Bacillati</taxon>
        <taxon>Actinomycetota</taxon>
        <taxon>Actinomycetes</taxon>
        <taxon>Nakamurellales</taxon>
        <taxon>Nakamurellaceae</taxon>
        <taxon>Nakamurella</taxon>
    </lineage>
</organism>
<dbReference type="KEGG" id="nak:EH165_04735"/>
<evidence type="ECO:0000256" key="4">
    <source>
        <dbReference type="ARBA" id="ARBA00023136"/>
    </source>
</evidence>
<evidence type="ECO:0000313" key="7">
    <source>
        <dbReference type="Proteomes" id="UP000268084"/>
    </source>
</evidence>
<evidence type="ECO:0000256" key="1">
    <source>
        <dbReference type="ARBA" id="ARBA00004141"/>
    </source>
</evidence>
<feature type="transmembrane region" description="Helical" evidence="5">
    <location>
        <begin position="161"/>
        <end position="182"/>
    </location>
</feature>
<reference evidence="6 7" key="2">
    <citation type="submission" date="2018-12" db="EMBL/GenBank/DDBJ databases">
        <title>Nakamurella antarcticus sp. nov., isolated from Antarctica South Shetland Islands soil.</title>
        <authorList>
            <person name="Peng F."/>
        </authorList>
    </citation>
    <scope>NUCLEOTIDE SEQUENCE [LARGE SCALE GENOMIC DNA]</scope>
    <source>
        <strain evidence="6 7">S14-144</strain>
    </source>
</reference>
<dbReference type="RefSeq" id="WP_124798255.1">
    <property type="nucleotide sequence ID" value="NZ_CP034170.1"/>
</dbReference>
<protein>
    <recommendedName>
        <fullName evidence="8">4-hydroxybenzoate polyprenyltransferase</fullName>
    </recommendedName>
</protein>
<dbReference type="GO" id="GO:0016020">
    <property type="term" value="C:membrane"/>
    <property type="evidence" value="ECO:0007669"/>
    <property type="project" value="UniProtKB-SubCell"/>
</dbReference>
<evidence type="ECO:0008006" key="8">
    <source>
        <dbReference type="Google" id="ProtNLM"/>
    </source>
</evidence>
<feature type="transmembrane region" description="Helical" evidence="5">
    <location>
        <begin position="257"/>
        <end position="275"/>
    </location>
</feature>
<feature type="transmembrane region" description="Helical" evidence="5">
    <location>
        <begin position="136"/>
        <end position="155"/>
    </location>
</feature>
<evidence type="ECO:0000313" key="6">
    <source>
        <dbReference type="EMBL" id="AZI57570.1"/>
    </source>
</evidence>
<gene>
    <name evidence="6" type="ORF">EH165_04735</name>
</gene>
<feature type="transmembrane region" description="Helical" evidence="5">
    <location>
        <begin position="203"/>
        <end position="222"/>
    </location>
</feature>
<dbReference type="OrthoDB" id="3212588at2"/>
<dbReference type="AlphaFoldDB" id="A0A3G8ZK44"/>
<accession>A0A3G8ZK44</accession>
<keyword evidence="2 5" id="KW-0812">Transmembrane</keyword>